<evidence type="ECO:0000313" key="12">
    <source>
        <dbReference type="EMBL" id="GAA4871826.1"/>
    </source>
</evidence>
<dbReference type="InterPro" id="IPR000489">
    <property type="entry name" value="Pterin-binding_dom"/>
</dbReference>
<dbReference type="Proteomes" id="UP001500457">
    <property type="component" value="Unassembled WGS sequence"/>
</dbReference>
<feature type="domain" description="Pterin-binding" evidence="11">
    <location>
        <begin position="17"/>
        <end position="275"/>
    </location>
</feature>
<evidence type="ECO:0000256" key="7">
    <source>
        <dbReference type="ARBA" id="ARBA00022723"/>
    </source>
</evidence>
<dbReference type="CDD" id="cd00739">
    <property type="entry name" value="DHPS"/>
    <property type="match status" value="1"/>
</dbReference>
<accession>A0ABP9EDV4</accession>
<evidence type="ECO:0000256" key="3">
    <source>
        <dbReference type="ARBA" id="ARBA00004763"/>
    </source>
</evidence>
<comment type="caution">
    <text evidence="12">The sequence shown here is derived from an EMBL/GenBank/DDBJ whole genome shotgun (WGS) entry which is preliminary data.</text>
</comment>
<dbReference type="PANTHER" id="PTHR20941">
    <property type="entry name" value="FOLATE SYNTHESIS PROTEINS"/>
    <property type="match status" value="1"/>
</dbReference>
<organism evidence="12 13">
    <name type="scientific">Actinomycetospora straminea</name>
    <dbReference type="NCBI Taxonomy" id="663607"/>
    <lineage>
        <taxon>Bacteria</taxon>
        <taxon>Bacillati</taxon>
        <taxon>Actinomycetota</taxon>
        <taxon>Actinomycetes</taxon>
        <taxon>Pseudonocardiales</taxon>
        <taxon>Pseudonocardiaceae</taxon>
        <taxon>Actinomycetospora</taxon>
    </lineage>
</organism>
<dbReference type="Gene3D" id="3.20.20.20">
    <property type="entry name" value="Dihydropteroate synthase-like"/>
    <property type="match status" value="1"/>
</dbReference>
<keyword evidence="8 10" id="KW-0460">Magnesium</keyword>
<evidence type="ECO:0000256" key="5">
    <source>
        <dbReference type="ARBA" id="ARBA00012458"/>
    </source>
</evidence>
<name>A0ABP9EDV4_9PSEU</name>
<dbReference type="NCBIfam" id="TIGR01496">
    <property type="entry name" value="DHPS"/>
    <property type="match status" value="1"/>
</dbReference>
<keyword evidence="7 10" id="KW-0479">Metal-binding</keyword>
<comment type="pathway">
    <text evidence="3 10">Cofactor biosynthesis; tetrahydrofolate biosynthesis; 7,8-dihydrofolate from 2-amino-4-hydroxy-6-hydroxymethyl-7,8-dihydropteridine diphosphate and 4-aminobenzoate: step 1/2.</text>
</comment>
<dbReference type="EC" id="2.5.1.15" evidence="5 10"/>
<reference evidence="13" key="1">
    <citation type="journal article" date="2019" name="Int. J. Syst. Evol. Microbiol.">
        <title>The Global Catalogue of Microorganisms (GCM) 10K type strain sequencing project: providing services to taxonomists for standard genome sequencing and annotation.</title>
        <authorList>
            <consortium name="The Broad Institute Genomics Platform"/>
            <consortium name="The Broad Institute Genome Sequencing Center for Infectious Disease"/>
            <person name="Wu L."/>
            <person name="Ma J."/>
        </authorList>
    </citation>
    <scope>NUCLEOTIDE SEQUENCE [LARGE SCALE GENOMIC DNA]</scope>
    <source>
        <strain evidence="13">JCM 17983</strain>
    </source>
</reference>
<dbReference type="PROSITE" id="PS50972">
    <property type="entry name" value="PTERIN_BINDING"/>
    <property type="match status" value="1"/>
</dbReference>
<dbReference type="Pfam" id="PF00809">
    <property type="entry name" value="Pterin_bind"/>
    <property type="match status" value="1"/>
</dbReference>
<evidence type="ECO:0000256" key="6">
    <source>
        <dbReference type="ARBA" id="ARBA00022679"/>
    </source>
</evidence>
<dbReference type="InterPro" id="IPR006390">
    <property type="entry name" value="DHP_synth_dom"/>
</dbReference>
<evidence type="ECO:0000256" key="8">
    <source>
        <dbReference type="ARBA" id="ARBA00022842"/>
    </source>
</evidence>
<gene>
    <name evidence="12" type="primary">folP_2</name>
    <name evidence="12" type="ORF">GCM10023203_21690</name>
</gene>
<evidence type="ECO:0000256" key="4">
    <source>
        <dbReference type="ARBA" id="ARBA00009503"/>
    </source>
</evidence>
<dbReference type="SUPFAM" id="SSF51717">
    <property type="entry name" value="Dihydropteroate synthetase-like"/>
    <property type="match status" value="1"/>
</dbReference>
<dbReference type="EMBL" id="BAABHQ010000004">
    <property type="protein sequence ID" value="GAA4871826.1"/>
    <property type="molecule type" value="Genomic_DNA"/>
</dbReference>
<evidence type="ECO:0000313" key="13">
    <source>
        <dbReference type="Proteomes" id="UP001500457"/>
    </source>
</evidence>
<evidence type="ECO:0000259" key="11">
    <source>
        <dbReference type="PROSITE" id="PS50972"/>
    </source>
</evidence>
<keyword evidence="9 10" id="KW-0289">Folate biosynthesis</keyword>
<dbReference type="PROSITE" id="PS00792">
    <property type="entry name" value="DHPS_1"/>
    <property type="match status" value="1"/>
</dbReference>
<comment type="cofactor">
    <cofactor evidence="2 10">
        <name>Mg(2+)</name>
        <dbReference type="ChEBI" id="CHEBI:18420"/>
    </cofactor>
</comment>
<keyword evidence="6 10" id="KW-0808">Transferase</keyword>
<dbReference type="PROSITE" id="PS00793">
    <property type="entry name" value="DHPS_2"/>
    <property type="match status" value="1"/>
</dbReference>
<comment type="function">
    <text evidence="10">Catalyzes the condensation of para-aminobenzoate (pABA) with 6-hydroxymethyl-7,8-dihydropterin diphosphate (DHPt-PP) to form 7,8-dihydropteroate (H2Pte), the immediate precursor of folate derivatives.</text>
</comment>
<dbReference type="PANTHER" id="PTHR20941:SF1">
    <property type="entry name" value="FOLIC ACID SYNTHESIS PROTEIN FOL1"/>
    <property type="match status" value="1"/>
</dbReference>
<dbReference type="InterPro" id="IPR011005">
    <property type="entry name" value="Dihydropteroate_synth-like_sf"/>
</dbReference>
<evidence type="ECO:0000256" key="2">
    <source>
        <dbReference type="ARBA" id="ARBA00001946"/>
    </source>
</evidence>
<proteinExistence type="inferred from homology"/>
<keyword evidence="13" id="KW-1185">Reference proteome</keyword>
<sequence length="291" mass="30117">MGAPPGPSHALPDPGRCVVMGVLNVTPDSFSDGGRWLDRDHAVAHGVALHGRGADLVDVGGESTRPGAERIDAETETQRVVPVIRDLVAAGVRVSVDTTRAAVAAAAVEAGATMINDVSGGLADPHMARTVAEAGVPWVIMHWRGPSNRMTELASYEDVVGEVRAEMVEQVDRAVLAGVDPSLLVLDPGLGFAKTAAHNWTLLRKLPVFTGLGFPVLIGASRKRFLGALLADDEGTPRPPDGREVATAAVSALAAANGAWGVRVHEVGPSLDAVAVAAAWSWGTSPAEIEP</sequence>
<evidence type="ECO:0000256" key="10">
    <source>
        <dbReference type="RuleBase" id="RU361205"/>
    </source>
</evidence>
<comment type="similarity">
    <text evidence="4 10">Belongs to the DHPS family.</text>
</comment>
<evidence type="ECO:0000256" key="9">
    <source>
        <dbReference type="ARBA" id="ARBA00022909"/>
    </source>
</evidence>
<comment type="catalytic activity">
    <reaction evidence="1">
        <text>(7,8-dihydropterin-6-yl)methyl diphosphate + 4-aminobenzoate = 7,8-dihydropteroate + diphosphate</text>
        <dbReference type="Rhea" id="RHEA:19949"/>
        <dbReference type="ChEBI" id="CHEBI:17836"/>
        <dbReference type="ChEBI" id="CHEBI:17839"/>
        <dbReference type="ChEBI" id="CHEBI:33019"/>
        <dbReference type="ChEBI" id="CHEBI:72950"/>
        <dbReference type="EC" id="2.5.1.15"/>
    </reaction>
</comment>
<dbReference type="InterPro" id="IPR045031">
    <property type="entry name" value="DHP_synth-like"/>
</dbReference>
<evidence type="ECO:0000256" key="1">
    <source>
        <dbReference type="ARBA" id="ARBA00000012"/>
    </source>
</evidence>
<protein>
    <recommendedName>
        <fullName evidence="5 10">Dihydropteroate synthase</fullName>
        <shortName evidence="10">DHPS</shortName>
        <ecNumber evidence="5 10">2.5.1.15</ecNumber>
    </recommendedName>
    <alternativeName>
        <fullName evidence="10">Dihydropteroate pyrophosphorylase</fullName>
    </alternativeName>
</protein>